<dbReference type="EMBL" id="QXTG01000002">
    <property type="protein sequence ID" value="RIX27601.1"/>
    <property type="molecule type" value="Genomic_DNA"/>
</dbReference>
<gene>
    <name evidence="2" type="ORF">D1781_08505</name>
</gene>
<dbReference type="Pfam" id="PF03888">
    <property type="entry name" value="MucB_RseB"/>
    <property type="match status" value="1"/>
</dbReference>
<name>A0A3A1TVP7_9MICO</name>
<evidence type="ECO:0000313" key="2">
    <source>
        <dbReference type="EMBL" id="RIX27601.1"/>
    </source>
</evidence>
<feature type="domain" description="MucB/RseB N-terminal" evidence="1">
    <location>
        <begin position="103"/>
        <end position="219"/>
    </location>
</feature>
<dbReference type="Gene3D" id="2.50.20.10">
    <property type="entry name" value="Lipoprotein localisation LolA/LolB/LppX"/>
    <property type="match status" value="1"/>
</dbReference>
<evidence type="ECO:0000313" key="3">
    <source>
        <dbReference type="Proteomes" id="UP000265742"/>
    </source>
</evidence>
<dbReference type="OrthoDB" id="4822274at2"/>
<sequence>MQHRLLRWLPAAVAPIVIAGAVTVPLVAAAAPPDLPAKSAQQVLELVAKAKDVRGFSGTVEQRSDLGLPSLPSVGAGSDTDTASALDLIGGDHRARVEVAGDSRSRIAVLDDGAERDVIRDGDEVWLWSSKANTATRVIATGDRRPDVQAPTTTPAALAQELLAKVDGTTAVSVDSSQRVAGRDAYTLVLTPRTTATTVGAVRIAVDAQTGLPLDLSVTARGASSPAFETGFTDISYAVPAASRFDFTPPSDAKTTTKRLDAADRPKGALPAGAKPAVGGSGWASVVTVPSSAVPSDLASNPTVRRLTTQADGGRVLSTALVNVLLTDDGRVLAGAVPVATLEAAAG</sequence>
<dbReference type="InterPro" id="IPR029046">
    <property type="entry name" value="LolA/LolB/LppX"/>
</dbReference>
<dbReference type="PANTHER" id="PTHR37507:SF2">
    <property type="entry name" value="SPORULATION PROTEIN YDCC"/>
    <property type="match status" value="1"/>
</dbReference>
<dbReference type="AlphaFoldDB" id="A0A3A1TVP7"/>
<dbReference type="SUPFAM" id="SSF89392">
    <property type="entry name" value="Prokaryotic lipoproteins and lipoprotein localization factors"/>
    <property type="match status" value="1"/>
</dbReference>
<accession>A0A3A1TVP7</accession>
<organism evidence="2 3">
    <name type="scientific">Amnibacterium setariae</name>
    <dbReference type="NCBI Taxonomy" id="2306585"/>
    <lineage>
        <taxon>Bacteria</taxon>
        <taxon>Bacillati</taxon>
        <taxon>Actinomycetota</taxon>
        <taxon>Actinomycetes</taxon>
        <taxon>Micrococcales</taxon>
        <taxon>Microbacteriaceae</taxon>
        <taxon>Amnibacterium</taxon>
    </lineage>
</organism>
<keyword evidence="3" id="KW-1185">Reference proteome</keyword>
<proteinExistence type="predicted"/>
<comment type="caution">
    <text evidence="2">The sequence shown here is derived from an EMBL/GenBank/DDBJ whole genome shotgun (WGS) entry which is preliminary data.</text>
</comment>
<dbReference type="PANTHER" id="PTHR37507">
    <property type="entry name" value="SPORULATION PROTEIN YDCC"/>
    <property type="match status" value="1"/>
</dbReference>
<dbReference type="InterPro" id="IPR033434">
    <property type="entry name" value="MucB/RseB_N"/>
</dbReference>
<dbReference type="RefSeq" id="WP_119481910.1">
    <property type="nucleotide sequence ID" value="NZ_QXTG01000002.1"/>
</dbReference>
<dbReference type="Proteomes" id="UP000265742">
    <property type="component" value="Unassembled WGS sequence"/>
</dbReference>
<protein>
    <submittedName>
        <fullName evidence="2">DUF2092 domain-containing protein</fullName>
    </submittedName>
</protein>
<reference evidence="3" key="1">
    <citation type="submission" date="2018-09" db="EMBL/GenBank/DDBJ databases">
        <authorList>
            <person name="Kim I."/>
        </authorList>
    </citation>
    <scope>NUCLEOTIDE SEQUENCE [LARGE SCALE GENOMIC DNA]</scope>
    <source>
        <strain evidence="3">DD4a</strain>
    </source>
</reference>
<evidence type="ECO:0000259" key="1">
    <source>
        <dbReference type="Pfam" id="PF03888"/>
    </source>
</evidence>
<dbReference type="InterPro" id="IPR052944">
    <property type="entry name" value="Sporulation_related"/>
</dbReference>